<dbReference type="GO" id="GO:0005524">
    <property type="term" value="F:ATP binding"/>
    <property type="evidence" value="ECO:0007669"/>
    <property type="project" value="UniProtKB-KW"/>
</dbReference>
<dbReference type="PIRSF" id="PIRSF001549">
    <property type="entry name" value="His-tRNA_synth"/>
    <property type="match status" value="1"/>
</dbReference>
<feature type="binding site" evidence="9">
    <location>
        <position position="177"/>
    </location>
    <ligand>
        <name>L-histidine</name>
        <dbReference type="ChEBI" id="CHEBI:57595"/>
    </ligand>
</feature>
<dbReference type="PROSITE" id="PS50862">
    <property type="entry name" value="AA_TRNA_LIGASE_II"/>
    <property type="match status" value="1"/>
</dbReference>
<dbReference type="OrthoDB" id="1906957at2759"/>
<keyword evidence="4" id="KW-0547">Nucleotide-binding</keyword>
<dbReference type="OMA" id="YQIQKVW"/>
<gene>
    <name evidence="12" type="ORF">DLAC_02822</name>
</gene>
<dbReference type="HAMAP" id="MF_00127">
    <property type="entry name" value="His_tRNA_synth"/>
    <property type="match status" value="1"/>
</dbReference>
<dbReference type="EC" id="6.1.1.21" evidence="2"/>
<dbReference type="GO" id="GO:0005739">
    <property type="term" value="C:mitochondrion"/>
    <property type="evidence" value="ECO:0007669"/>
    <property type="project" value="TreeGrafter"/>
</dbReference>
<dbReference type="SUPFAM" id="SSF55681">
    <property type="entry name" value="Class II aaRS and biotin synthetases"/>
    <property type="match status" value="1"/>
</dbReference>
<organism evidence="12 13">
    <name type="scientific">Tieghemostelium lacteum</name>
    <name type="common">Slime mold</name>
    <name type="synonym">Dictyostelium lacteum</name>
    <dbReference type="NCBI Taxonomy" id="361077"/>
    <lineage>
        <taxon>Eukaryota</taxon>
        <taxon>Amoebozoa</taxon>
        <taxon>Evosea</taxon>
        <taxon>Eumycetozoa</taxon>
        <taxon>Dictyostelia</taxon>
        <taxon>Dictyosteliales</taxon>
        <taxon>Raperosteliaceae</taxon>
        <taxon>Tieghemostelium</taxon>
    </lineage>
</organism>
<evidence type="ECO:0000256" key="5">
    <source>
        <dbReference type="ARBA" id="ARBA00022840"/>
    </source>
</evidence>
<dbReference type="Gene3D" id="3.30.930.10">
    <property type="entry name" value="Bira Bifunctional Protein, Domain 2"/>
    <property type="match status" value="1"/>
</dbReference>
<comment type="caution">
    <text evidence="12">The sequence shown here is derived from an EMBL/GenBank/DDBJ whole genome shotgun (WGS) entry which is preliminary data.</text>
</comment>
<dbReference type="InterPro" id="IPR033656">
    <property type="entry name" value="HisRS_anticodon"/>
</dbReference>
<feature type="compositionally biased region" description="Polar residues" evidence="10">
    <location>
        <begin position="1"/>
        <end position="18"/>
    </location>
</feature>
<comment type="catalytic activity">
    <reaction evidence="8">
        <text>tRNA(His) + L-histidine + ATP = L-histidyl-tRNA(His) + AMP + diphosphate + H(+)</text>
        <dbReference type="Rhea" id="RHEA:17313"/>
        <dbReference type="Rhea" id="RHEA-COMP:9665"/>
        <dbReference type="Rhea" id="RHEA-COMP:9689"/>
        <dbReference type="ChEBI" id="CHEBI:15378"/>
        <dbReference type="ChEBI" id="CHEBI:30616"/>
        <dbReference type="ChEBI" id="CHEBI:33019"/>
        <dbReference type="ChEBI" id="CHEBI:57595"/>
        <dbReference type="ChEBI" id="CHEBI:78442"/>
        <dbReference type="ChEBI" id="CHEBI:78527"/>
        <dbReference type="ChEBI" id="CHEBI:456215"/>
        <dbReference type="EC" id="6.1.1.21"/>
    </reaction>
</comment>
<dbReference type="Pfam" id="PF13393">
    <property type="entry name" value="tRNA-synt_His"/>
    <property type="match status" value="1"/>
</dbReference>
<keyword evidence="7" id="KW-0030">Aminoacyl-tRNA synthetase</keyword>
<keyword evidence="5" id="KW-0067">ATP-binding</keyword>
<feature type="domain" description="Aminoacyl-transfer RNA synthetases class-II family profile" evidence="11">
    <location>
        <begin position="61"/>
        <end position="387"/>
    </location>
</feature>
<evidence type="ECO:0000256" key="1">
    <source>
        <dbReference type="ARBA" id="ARBA00008226"/>
    </source>
</evidence>
<dbReference type="InterPro" id="IPR004516">
    <property type="entry name" value="HisRS/HisZ"/>
</dbReference>
<dbReference type="NCBIfam" id="TIGR00442">
    <property type="entry name" value="hisS"/>
    <property type="match status" value="1"/>
</dbReference>
<dbReference type="InterPro" id="IPR006195">
    <property type="entry name" value="aa-tRNA-synth_II"/>
</dbReference>
<reference evidence="12 13" key="1">
    <citation type="submission" date="2015-12" db="EMBL/GenBank/DDBJ databases">
        <title>Dictyostelia acquired genes for synthesis and detection of signals that induce cell-type specialization by lateral gene transfer from prokaryotes.</title>
        <authorList>
            <person name="Gloeckner G."/>
            <person name="Schaap P."/>
        </authorList>
    </citation>
    <scope>NUCLEOTIDE SEQUENCE [LARGE SCALE GENOMIC DNA]</scope>
    <source>
        <strain evidence="12 13">TK</strain>
    </source>
</reference>
<evidence type="ECO:0000256" key="6">
    <source>
        <dbReference type="ARBA" id="ARBA00022917"/>
    </source>
</evidence>
<dbReference type="EMBL" id="LODT01000013">
    <property type="protein sequence ID" value="KYR00776.1"/>
    <property type="molecule type" value="Genomic_DNA"/>
</dbReference>
<keyword evidence="6" id="KW-0648">Protein biosynthesis</keyword>
<feature type="binding site" evidence="9">
    <location>
        <position position="327"/>
    </location>
    <ligand>
        <name>L-histidine</name>
        <dbReference type="ChEBI" id="CHEBI:57595"/>
    </ligand>
</feature>
<evidence type="ECO:0000259" key="11">
    <source>
        <dbReference type="PROSITE" id="PS50862"/>
    </source>
</evidence>
<feature type="binding site" evidence="9">
    <location>
        <begin position="331"/>
        <end position="332"/>
    </location>
    <ligand>
        <name>L-histidine</name>
        <dbReference type="ChEBI" id="CHEBI:57595"/>
    </ligand>
</feature>
<dbReference type="FunFam" id="3.30.930.10:FF:000021">
    <property type="entry name" value="Probable histidine--tRNA ligase, mitochondrial"/>
    <property type="match status" value="1"/>
</dbReference>
<feature type="binding site" evidence="9">
    <location>
        <position position="173"/>
    </location>
    <ligand>
        <name>L-histidine</name>
        <dbReference type="ChEBI" id="CHEBI:57595"/>
    </ligand>
</feature>
<dbReference type="InParanoid" id="A0A152A3H3"/>
<sequence>MSDSNETKPTSTTDSVVQTEKKQDTTNKPKTEKTPKDNNNNNANKSSKKSKTKFELKTPKGTQDYNPQQMVIREKVFGIIKSCFNRHGAVTIETPVFELKETLTGKYGEDSKLIYDLVDQGGELSSLRYDLTVPFARYVAMNGIKNMKRYHIARVYRRDNPVMTKGRFREFYQCDFDIAGQYDLMVPDSECLRLMCEILDQVKIGNYEIKLNHRKLLDSIFAICGVPEALFRPICSAVDKLDKEPWDVVRKEMVEQKNLDPSVADKIEPFVKLSGKPFELLAKITESGICAANAQAVQTLQDMKVLFEYLEALGCIDRIKFDLSLARGLDYYTGVIYEAVLTDQDRVGSISAGGRYDGLVGMYGSTNVPAVGFSIGIERIFTILEEEETKKQTKQRQNSTQVFIAQWDKGLIKDRLKLANELWSAGISTEYSYKENPAKGSNQLAYPDDFGIPFVIFLGKNEIETDTVSIKNRITKEQVSVTRSKLIETLKSMIKEFELNPPIIPTTTASTTSTTSTTTTSSN</sequence>
<evidence type="ECO:0000256" key="7">
    <source>
        <dbReference type="ARBA" id="ARBA00023146"/>
    </source>
</evidence>
<dbReference type="PANTHER" id="PTHR11476">
    <property type="entry name" value="HISTIDYL-TRNA SYNTHETASE"/>
    <property type="match status" value="1"/>
</dbReference>
<dbReference type="FunFam" id="3.40.50.800:FF:000012">
    <property type="entry name" value="Histidine--tRNA ligase, cytoplasmic"/>
    <property type="match status" value="1"/>
</dbReference>
<dbReference type="InterPro" id="IPR015807">
    <property type="entry name" value="His-tRNA-ligase"/>
</dbReference>
<evidence type="ECO:0000256" key="8">
    <source>
        <dbReference type="ARBA" id="ARBA00047639"/>
    </source>
</evidence>
<dbReference type="InterPro" id="IPR036621">
    <property type="entry name" value="Anticodon-bd_dom_sf"/>
</dbReference>
<dbReference type="Proteomes" id="UP000076078">
    <property type="component" value="Unassembled WGS sequence"/>
</dbReference>
<evidence type="ECO:0000256" key="2">
    <source>
        <dbReference type="ARBA" id="ARBA00012815"/>
    </source>
</evidence>
<evidence type="ECO:0000256" key="4">
    <source>
        <dbReference type="ARBA" id="ARBA00022741"/>
    </source>
</evidence>
<evidence type="ECO:0000313" key="13">
    <source>
        <dbReference type="Proteomes" id="UP000076078"/>
    </source>
</evidence>
<feature type="binding site" evidence="9">
    <location>
        <begin position="130"/>
        <end position="132"/>
    </location>
    <ligand>
        <name>L-histidine</name>
        <dbReference type="ChEBI" id="CHEBI:57595"/>
    </ligand>
</feature>
<dbReference type="CDD" id="cd00773">
    <property type="entry name" value="HisRS-like_core"/>
    <property type="match status" value="1"/>
</dbReference>
<dbReference type="SUPFAM" id="SSF52954">
    <property type="entry name" value="Class II aaRS ABD-related"/>
    <property type="match status" value="1"/>
</dbReference>
<dbReference type="GO" id="GO:0006427">
    <property type="term" value="P:histidyl-tRNA aminoacylation"/>
    <property type="evidence" value="ECO:0007669"/>
    <property type="project" value="InterPro"/>
</dbReference>
<name>A0A152A3H3_TIELA</name>
<dbReference type="STRING" id="361077.A0A152A3H3"/>
<dbReference type="FunCoup" id="A0A152A3H3">
    <property type="interactions" value="1012"/>
</dbReference>
<dbReference type="GO" id="GO:0004821">
    <property type="term" value="F:histidine-tRNA ligase activity"/>
    <property type="evidence" value="ECO:0007669"/>
    <property type="project" value="UniProtKB-EC"/>
</dbReference>
<protein>
    <recommendedName>
        <fullName evidence="2">histidine--tRNA ligase</fullName>
        <ecNumber evidence="2">6.1.1.21</ecNumber>
    </recommendedName>
</protein>
<comment type="similarity">
    <text evidence="1">Belongs to the class-II aminoacyl-tRNA synthetase family.</text>
</comment>
<feature type="region of interest" description="Disordered" evidence="10">
    <location>
        <begin position="1"/>
        <end position="65"/>
    </location>
</feature>
<dbReference type="CDD" id="cd00859">
    <property type="entry name" value="HisRS_anticodon"/>
    <property type="match status" value="1"/>
</dbReference>
<dbReference type="Gene3D" id="3.40.50.800">
    <property type="entry name" value="Anticodon-binding domain"/>
    <property type="match status" value="1"/>
</dbReference>
<dbReference type="PANTHER" id="PTHR11476:SF7">
    <property type="entry name" value="HISTIDINE--TRNA LIGASE"/>
    <property type="match status" value="1"/>
</dbReference>
<feature type="binding site" evidence="9">
    <location>
        <position position="157"/>
    </location>
    <ligand>
        <name>L-histidine</name>
        <dbReference type="ChEBI" id="CHEBI:57595"/>
    </ligand>
</feature>
<dbReference type="InterPro" id="IPR004154">
    <property type="entry name" value="Anticodon-bd"/>
</dbReference>
<dbReference type="AlphaFoldDB" id="A0A152A3H3"/>
<proteinExistence type="inferred from homology"/>
<evidence type="ECO:0000313" key="12">
    <source>
        <dbReference type="EMBL" id="KYR00776.1"/>
    </source>
</evidence>
<dbReference type="GO" id="GO:0005829">
    <property type="term" value="C:cytosol"/>
    <property type="evidence" value="ECO:0007669"/>
    <property type="project" value="TreeGrafter"/>
</dbReference>
<evidence type="ECO:0000256" key="10">
    <source>
        <dbReference type="SAM" id="MobiDB-lite"/>
    </source>
</evidence>
<dbReference type="GO" id="GO:0003723">
    <property type="term" value="F:RNA binding"/>
    <property type="evidence" value="ECO:0007669"/>
    <property type="project" value="TreeGrafter"/>
</dbReference>
<accession>A0A152A3H3</accession>
<keyword evidence="3 12" id="KW-0436">Ligase</keyword>
<keyword evidence="13" id="KW-1185">Reference proteome</keyword>
<dbReference type="Pfam" id="PF03129">
    <property type="entry name" value="HGTP_anticodon"/>
    <property type="match status" value="1"/>
</dbReference>
<evidence type="ECO:0000256" key="9">
    <source>
        <dbReference type="PIRSR" id="PIRSR001549-1"/>
    </source>
</evidence>
<dbReference type="GO" id="GO:0032543">
    <property type="term" value="P:mitochondrial translation"/>
    <property type="evidence" value="ECO:0007669"/>
    <property type="project" value="TreeGrafter"/>
</dbReference>
<feature type="compositionally biased region" description="Basic and acidic residues" evidence="10">
    <location>
        <begin position="19"/>
        <end position="36"/>
    </location>
</feature>
<dbReference type="InterPro" id="IPR045864">
    <property type="entry name" value="aa-tRNA-synth_II/BPL/LPL"/>
</dbReference>
<dbReference type="InterPro" id="IPR041715">
    <property type="entry name" value="HisRS-like_core"/>
</dbReference>
<evidence type="ECO:0000256" key="3">
    <source>
        <dbReference type="ARBA" id="ARBA00022598"/>
    </source>
</evidence>